<evidence type="ECO:0000259" key="1">
    <source>
        <dbReference type="Pfam" id="PF20093"/>
    </source>
</evidence>
<evidence type="ECO:0000313" key="2">
    <source>
        <dbReference type="EMBL" id="EXI64482.1"/>
    </source>
</evidence>
<dbReference type="AlphaFoldDB" id="A0A011NIW7"/>
<evidence type="ECO:0000313" key="3">
    <source>
        <dbReference type="Proteomes" id="UP000020218"/>
    </source>
</evidence>
<protein>
    <recommendedName>
        <fullName evidence="1">DUF6484 domain-containing protein</fullName>
    </recommendedName>
</protein>
<dbReference type="Proteomes" id="UP000020218">
    <property type="component" value="Unassembled WGS sequence"/>
</dbReference>
<comment type="caution">
    <text evidence="2">The sequence shown here is derived from an EMBL/GenBank/DDBJ whole genome shotgun (WGS) entry which is preliminary data.</text>
</comment>
<dbReference type="InterPro" id="IPR045506">
    <property type="entry name" value="DUF6484"/>
</dbReference>
<keyword evidence="3" id="KW-1185">Reference proteome</keyword>
<organism evidence="2 3">
    <name type="scientific">Candidatus Accumulibacter adjunctus</name>
    <dbReference type="NCBI Taxonomy" id="1454001"/>
    <lineage>
        <taxon>Bacteria</taxon>
        <taxon>Pseudomonadati</taxon>
        <taxon>Pseudomonadota</taxon>
        <taxon>Betaproteobacteria</taxon>
        <taxon>Candidatus Accumulibacter</taxon>
    </lineage>
</organism>
<feature type="domain" description="DUF6484" evidence="1">
    <location>
        <begin position="42"/>
        <end position="102"/>
    </location>
</feature>
<reference evidence="2" key="1">
    <citation type="submission" date="2014-02" db="EMBL/GenBank/DDBJ databases">
        <title>Expanding our view of genomic diversity in Candidatus Accumulibacter clades.</title>
        <authorList>
            <person name="Skennerton C.T."/>
            <person name="Barr J.J."/>
            <person name="Slater F.R."/>
            <person name="Bond P.L."/>
            <person name="Tyson G.W."/>
        </authorList>
    </citation>
    <scope>NUCLEOTIDE SEQUENCE [LARGE SCALE GENOMIC DNA]</scope>
</reference>
<sequence>MGRREDPFEPLVEKLASDEFAVFQQKTMAPHAESAFSAGVTTARLHGFDLDERPLIGSLLQLPGEILTAQSTVPLWRAMVGSEVVVALESGDPFRPIILGVLQQQPNLLPEQAEGVRQVAIQADGERYVVTAEREIVLRCGDASITLTRAGKVIIKGNYILSRSTGCNKIKGAAIDIN</sequence>
<dbReference type="PATRIC" id="fig|1454001.3.peg.3709"/>
<gene>
    <name evidence="2" type="ORF">AW08_03671</name>
</gene>
<name>A0A011NIW7_9PROT</name>
<dbReference type="EMBL" id="JFAX01000034">
    <property type="protein sequence ID" value="EXI64482.1"/>
    <property type="molecule type" value="Genomic_DNA"/>
</dbReference>
<dbReference type="Pfam" id="PF20093">
    <property type="entry name" value="DUF6484"/>
    <property type="match status" value="1"/>
</dbReference>
<dbReference type="STRING" id="1454001.AW08_03671"/>
<accession>A0A011NIW7</accession>
<proteinExistence type="predicted"/>